<dbReference type="Proteomes" id="UP000443090">
    <property type="component" value="Unassembled WGS sequence"/>
</dbReference>
<dbReference type="PANTHER" id="PTHR43047:SF72">
    <property type="entry name" value="OSMOSENSING HISTIDINE PROTEIN KINASE SLN1"/>
    <property type="match status" value="1"/>
</dbReference>
<feature type="region of interest" description="Disordered" evidence="6">
    <location>
        <begin position="1102"/>
        <end position="1140"/>
    </location>
</feature>
<dbReference type="SUPFAM" id="SSF55874">
    <property type="entry name" value="ATPase domain of HSP90 chaperone/DNA topoisomerase II/histidine kinase"/>
    <property type="match status" value="1"/>
</dbReference>
<dbReference type="SUPFAM" id="SSF47384">
    <property type="entry name" value="Homodimeric domain of signal transducing histidine kinase"/>
    <property type="match status" value="1"/>
</dbReference>
<dbReference type="FunFam" id="1.10.287.130:FF:000023">
    <property type="entry name" value="Sensor histidine kinase/response regulator, putative"/>
    <property type="match status" value="1"/>
</dbReference>
<keyword evidence="5 8" id="KW-0418">Kinase</keyword>
<dbReference type="PRINTS" id="PR00344">
    <property type="entry name" value="BCTRLSENSOR"/>
</dbReference>
<dbReference type="InterPro" id="IPR005467">
    <property type="entry name" value="His_kinase_dom"/>
</dbReference>
<comment type="caution">
    <text evidence="8">The sequence shown here is derived from an EMBL/GenBank/DDBJ whole genome shotgun (WGS) entry which is preliminary data.</text>
</comment>
<evidence type="ECO:0000256" key="6">
    <source>
        <dbReference type="SAM" id="MobiDB-lite"/>
    </source>
</evidence>
<dbReference type="InterPro" id="IPR036890">
    <property type="entry name" value="HATPase_C_sf"/>
</dbReference>
<dbReference type="SMART" id="SM00387">
    <property type="entry name" value="HATPase_c"/>
    <property type="match status" value="1"/>
</dbReference>
<evidence type="ECO:0000256" key="5">
    <source>
        <dbReference type="ARBA" id="ARBA00022777"/>
    </source>
</evidence>
<feature type="compositionally biased region" description="Basic and acidic residues" evidence="6">
    <location>
        <begin position="1111"/>
        <end position="1122"/>
    </location>
</feature>
<dbReference type="InterPro" id="IPR003594">
    <property type="entry name" value="HATPase_dom"/>
</dbReference>
<comment type="catalytic activity">
    <reaction evidence="1">
        <text>ATP + protein L-histidine = ADP + protein N-phospho-L-histidine.</text>
        <dbReference type="EC" id="2.7.13.3"/>
    </reaction>
</comment>
<dbReference type="EC" id="2.7.13.3" evidence="2"/>
<dbReference type="SMART" id="SM00388">
    <property type="entry name" value="HisKA"/>
    <property type="match status" value="1"/>
</dbReference>
<dbReference type="InterPro" id="IPR029016">
    <property type="entry name" value="GAF-like_dom_sf"/>
</dbReference>
<dbReference type="GO" id="GO:0005886">
    <property type="term" value="C:plasma membrane"/>
    <property type="evidence" value="ECO:0007669"/>
    <property type="project" value="TreeGrafter"/>
</dbReference>
<dbReference type="InterPro" id="IPR003661">
    <property type="entry name" value="HisK_dim/P_dom"/>
</dbReference>
<protein>
    <recommendedName>
        <fullName evidence="2">histidine kinase</fullName>
        <ecNumber evidence="2">2.7.13.3</ecNumber>
    </recommendedName>
</protein>
<dbReference type="AlphaFoldDB" id="A0A8H8S1R0"/>
<dbReference type="PROSITE" id="PS50109">
    <property type="entry name" value="HIS_KIN"/>
    <property type="match status" value="1"/>
</dbReference>
<evidence type="ECO:0000256" key="2">
    <source>
        <dbReference type="ARBA" id="ARBA00012438"/>
    </source>
</evidence>
<evidence type="ECO:0000256" key="4">
    <source>
        <dbReference type="ARBA" id="ARBA00022679"/>
    </source>
</evidence>
<dbReference type="EMBL" id="QGMI01000166">
    <property type="protein sequence ID" value="TVY46175.1"/>
    <property type="molecule type" value="Genomic_DNA"/>
</dbReference>
<dbReference type="InterPro" id="IPR036097">
    <property type="entry name" value="HisK_dim/P_sf"/>
</dbReference>
<evidence type="ECO:0000256" key="3">
    <source>
        <dbReference type="ARBA" id="ARBA00022553"/>
    </source>
</evidence>
<feature type="region of interest" description="Disordered" evidence="6">
    <location>
        <begin position="273"/>
        <end position="334"/>
    </location>
</feature>
<dbReference type="GO" id="GO:0000155">
    <property type="term" value="F:phosphorelay sensor kinase activity"/>
    <property type="evidence" value="ECO:0007669"/>
    <property type="project" value="InterPro"/>
</dbReference>
<accession>A0A8H8S1R0</accession>
<gene>
    <name evidence="8" type="primary">dhkB_0</name>
    <name evidence="8" type="ORF">LOCC1_G004320</name>
</gene>
<dbReference type="SUPFAM" id="SSF55781">
    <property type="entry name" value="GAF domain-like"/>
    <property type="match status" value="1"/>
</dbReference>
<feature type="region of interest" description="Disordered" evidence="6">
    <location>
        <begin position="390"/>
        <end position="435"/>
    </location>
</feature>
<keyword evidence="4" id="KW-0808">Transferase</keyword>
<dbReference type="PANTHER" id="PTHR43047">
    <property type="entry name" value="TWO-COMPONENT HISTIDINE PROTEIN KINASE"/>
    <property type="match status" value="1"/>
</dbReference>
<evidence type="ECO:0000256" key="1">
    <source>
        <dbReference type="ARBA" id="ARBA00000085"/>
    </source>
</evidence>
<keyword evidence="3" id="KW-0597">Phosphoprotein</keyword>
<dbReference type="GO" id="GO:0009927">
    <property type="term" value="F:histidine phosphotransfer kinase activity"/>
    <property type="evidence" value="ECO:0007669"/>
    <property type="project" value="TreeGrafter"/>
</dbReference>
<evidence type="ECO:0000313" key="9">
    <source>
        <dbReference type="Proteomes" id="UP000443090"/>
    </source>
</evidence>
<reference evidence="8 9" key="1">
    <citation type="submission" date="2018-05" db="EMBL/GenBank/DDBJ databases">
        <title>Genome sequencing and assembly of the regulated plant pathogen Lachnellula willkommii and related sister species for the development of diagnostic species identification markers.</title>
        <authorList>
            <person name="Giroux E."/>
            <person name="Bilodeau G."/>
        </authorList>
    </citation>
    <scope>NUCLEOTIDE SEQUENCE [LARGE SCALE GENOMIC DNA]</scope>
    <source>
        <strain evidence="8 9">CBS 160.35</strain>
    </source>
</reference>
<name>A0A8H8S1R0_9HELO</name>
<sequence length="1183" mass="128794">MASAGTFRAREVYRYYQPTSLADATDPSTSSNTNPNGLTTLQSFSDTALTAFAQLIAIRLSAQRAVVSLADHENEYFLAESTSSLSQLDDGPTQNAWMSISGARVPLEASLSERTLRLAPNLDSNVEMSPVLFIPDLRLDENMSKLECVERAPHLRFYCGVPLTNLKGVNIGCVYVVDDKPRSEFSPEQAQFLNTMAATIMDHLENIRAKEEVTRVTKMSQALHAFIEGDGTMEGDWQRLKRYDLPSGAGVAFHWESHNEGGKKPEVVLSNHTRTQNQTPSDVSDSGPTSPGLSPLQHTTGSQDARFNYNNSPWGSSTASPGLPETRPDVAESGVVAPKTNRGMDAEFSTDGFSNLLHGTFSRASNLVREGMEVDGAVFFDAPFRFYQGRSNLQPDTRRSDPYGTGKSTESNDDGPPNIRPGPRPYSRPSHHQSAAEDEILGLPETADLEQVKSDILGYSTAGSSSWNNKGTKEHPSFASINQSLLTSLVKRYPNGELFVFDENGPTLPLPASPTRDSQEISHKTITSATAEKQAQDDSRQTLELQSLLASFPGSRQIFFVPLYDSTSGCFIGSFAWSTSATRIFSVENHLGYLIAFGHSLMSEITKLNTLSADHAKGDFISNVSHELRSPLHGVLASVEFLADTTLDGFQRNLVQTIDICGRTLLDTIEHVLDFSKIKKFGQDSMQSMGILADLDVSAVIEEVLEGVFAGFEFNGLSSLGLADMTKSHSQGALPTQRTFREPPTIIIDMGFRERWKFPTVPGTWRRLTMNLFGNALKYTPSGYIRVKLEAQSIPSVEGEKKANLPERTLVTLTVTDSGQGMSSDFMKTKLFMPFSQEDVTAPGTGLGLSIVKEIVDLAGGSIDVRSELGRGTEITLSLPLENCPVGPSKTSADTENINPGGLLEGIDEPVTAVRRRGRGRTITIRGFGVIPGSSKLQTASLSGLKASIENYITDWFQLTIASDDAAADILICDESALVHSSATELKCQALLILCSNSARRDIYTSNLDASQVIEVIGKPCGPHRLAKALLNCFDAEDAMTLTNTQRITAVDEIEAAKMTVNTSKSLTLIGNLQSSIGFSPTTTLSRTPTIDHNITKNLKRRQETWNQAPEAKKISLEKEGSSRTAAPVDGASGPSLDPSIRTRQLKNYLDPGPRVPAPIKINPAQIPNRFLLVEVREESFSQ</sequence>
<dbReference type="InterPro" id="IPR004358">
    <property type="entry name" value="Sig_transdc_His_kin-like_C"/>
</dbReference>
<dbReference type="Pfam" id="PF00512">
    <property type="entry name" value="HisKA"/>
    <property type="match status" value="1"/>
</dbReference>
<evidence type="ECO:0000313" key="8">
    <source>
        <dbReference type="EMBL" id="TVY46175.1"/>
    </source>
</evidence>
<dbReference type="Pfam" id="PF01590">
    <property type="entry name" value="GAF"/>
    <property type="match status" value="1"/>
</dbReference>
<dbReference type="Gene3D" id="1.10.287.130">
    <property type="match status" value="1"/>
</dbReference>
<proteinExistence type="predicted"/>
<keyword evidence="9" id="KW-1185">Reference proteome</keyword>
<dbReference type="Gene3D" id="3.30.450.40">
    <property type="match status" value="1"/>
</dbReference>
<dbReference type="Pfam" id="PF02518">
    <property type="entry name" value="HATPase_c"/>
    <property type="match status" value="1"/>
</dbReference>
<dbReference type="OrthoDB" id="303614at2759"/>
<evidence type="ECO:0000259" key="7">
    <source>
        <dbReference type="PROSITE" id="PS50109"/>
    </source>
</evidence>
<dbReference type="Gene3D" id="3.30.565.10">
    <property type="entry name" value="Histidine kinase-like ATPase, C-terminal domain"/>
    <property type="match status" value="1"/>
</dbReference>
<feature type="domain" description="Histidine kinase" evidence="7">
    <location>
        <begin position="623"/>
        <end position="883"/>
    </location>
</feature>
<feature type="compositionally biased region" description="Polar residues" evidence="6">
    <location>
        <begin position="273"/>
        <end position="320"/>
    </location>
</feature>
<dbReference type="InterPro" id="IPR003018">
    <property type="entry name" value="GAF"/>
</dbReference>
<organism evidence="8 9">
    <name type="scientific">Lachnellula occidentalis</name>
    <dbReference type="NCBI Taxonomy" id="215460"/>
    <lineage>
        <taxon>Eukaryota</taxon>
        <taxon>Fungi</taxon>
        <taxon>Dikarya</taxon>
        <taxon>Ascomycota</taxon>
        <taxon>Pezizomycotina</taxon>
        <taxon>Leotiomycetes</taxon>
        <taxon>Helotiales</taxon>
        <taxon>Lachnaceae</taxon>
        <taxon>Lachnellula</taxon>
    </lineage>
</organism>
<dbReference type="CDD" id="cd00082">
    <property type="entry name" value="HisKA"/>
    <property type="match status" value="1"/>
</dbReference>